<protein>
    <submittedName>
        <fullName evidence="1">Uncharacterized protein</fullName>
    </submittedName>
</protein>
<organism evidence="1 2">
    <name type="scientific">Streptomyces angustmyceticus</name>
    <dbReference type="NCBI Taxonomy" id="285578"/>
    <lineage>
        <taxon>Bacteria</taxon>
        <taxon>Bacillati</taxon>
        <taxon>Actinomycetota</taxon>
        <taxon>Actinomycetes</taxon>
        <taxon>Kitasatosporales</taxon>
        <taxon>Streptomycetaceae</taxon>
        <taxon>Streptomyces</taxon>
    </lineage>
</organism>
<dbReference type="AlphaFoldDB" id="A0A5J4LGU1"/>
<reference evidence="1 2" key="1">
    <citation type="submission" date="2019-10" db="EMBL/GenBank/DDBJ databases">
        <title>Whole genome shotgun sequence of Streptomyces angustmyceticus NBRC 3934.</title>
        <authorList>
            <person name="Hosoyama A."/>
            <person name="Ichikawa N."/>
            <person name="Kimura A."/>
            <person name="Kitahashi Y."/>
            <person name="Komaki H."/>
            <person name="Uohara A."/>
        </authorList>
    </citation>
    <scope>NUCLEOTIDE SEQUENCE [LARGE SCALE GENOMIC DNA]</scope>
    <source>
        <strain evidence="1 2">NBRC 3934</strain>
    </source>
</reference>
<dbReference type="EMBL" id="BLAG01000008">
    <property type="protein sequence ID" value="GES30716.1"/>
    <property type="molecule type" value="Genomic_DNA"/>
</dbReference>
<comment type="caution">
    <text evidence="1">The sequence shown here is derived from an EMBL/GenBank/DDBJ whole genome shotgun (WGS) entry which is preliminary data.</text>
</comment>
<gene>
    <name evidence="1" type="ORF">San01_32030</name>
</gene>
<name>A0A5J4LGU1_9ACTN</name>
<evidence type="ECO:0000313" key="1">
    <source>
        <dbReference type="EMBL" id="GES30716.1"/>
    </source>
</evidence>
<evidence type="ECO:0000313" key="2">
    <source>
        <dbReference type="Proteomes" id="UP000325598"/>
    </source>
</evidence>
<dbReference type="Proteomes" id="UP000325598">
    <property type="component" value="Unassembled WGS sequence"/>
</dbReference>
<proteinExistence type="predicted"/>
<sequence length="109" mass="11878">MVSTGRSALPRPLPLSPFGGGGGGWVRGWGAAPRLVSPGPAPPRLARPRPVSSWTGKTTVIVPVLNHGRERACIRPWEAAKCDRKINCQWVRLRSEAWVTQTCANSRTR</sequence>
<accession>A0A5J4LGU1</accession>
<keyword evidence="2" id="KW-1185">Reference proteome</keyword>